<accession>W9H0M8</accession>
<dbReference type="PANTHER" id="PTHR41523:SF8">
    <property type="entry name" value="ETHYLENE RESPONSE SENSOR PROTEIN"/>
    <property type="match status" value="1"/>
</dbReference>
<dbReference type="STRING" id="1385369.N825_13725"/>
<organism evidence="9 10">
    <name type="scientific">Skermanella stibiiresistens SB22</name>
    <dbReference type="NCBI Taxonomy" id="1385369"/>
    <lineage>
        <taxon>Bacteria</taxon>
        <taxon>Pseudomonadati</taxon>
        <taxon>Pseudomonadota</taxon>
        <taxon>Alphaproteobacteria</taxon>
        <taxon>Rhodospirillales</taxon>
        <taxon>Azospirillaceae</taxon>
        <taxon>Skermanella</taxon>
    </lineage>
</organism>
<dbReference type="SMART" id="SM00065">
    <property type="entry name" value="GAF"/>
    <property type="match status" value="1"/>
</dbReference>
<evidence type="ECO:0000256" key="5">
    <source>
        <dbReference type="ARBA" id="ARBA00022741"/>
    </source>
</evidence>
<dbReference type="GO" id="GO:0004673">
    <property type="term" value="F:protein histidine kinase activity"/>
    <property type="evidence" value="ECO:0007669"/>
    <property type="project" value="UniProtKB-EC"/>
</dbReference>
<dbReference type="PANTHER" id="PTHR41523">
    <property type="entry name" value="TWO-COMPONENT SYSTEM SENSOR PROTEIN"/>
    <property type="match status" value="1"/>
</dbReference>
<evidence type="ECO:0000256" key="6">
    <source>
        <dbReference type="ARBA" id="ARBA00022777"/>
    </source>
</evidence>
<dbReference type="Gene3D" id="3.30.565.10">
    <property type="entry name" value="Histidine kinase-like ATPase, C-terminal domain"/>
    <property type="match status" value="1"/>
</dbReference>
<dbReference type="Pfam" id="PF02518">
    <property type="entry name" value="HATPase_c"/>
    <property type="match status" value="1"/>
</dbReference>
<evidence type="ECO:0000256" key="7">
    <source>
        <dbReference type="ARBA" id="ARBA00022840"/>
    </source>
</evidence>
<dbReference type="SMART" id="SM00387">
    <property type="entry name" value="HATPase_c"/>
    <property type="match status" value="1"/>
</dbReference>
<comment type="catalytic activity">
    <reaction evidence="1">
        <text>ATP + protein L-histidine = ADP + protein N-phospho-L-histidine.</text>
        <dbReference type="EC" id="2.7.13.3"/>
    </reaction>
</comment>
<evidence type="ECO:0000259" key="8">
    <source>
        <dbReference type="PROSITE" id="PS50109"/>
    </source>
</evidence>
<dbReference type="InterPro" id="IPR036890">
    <property type="entry name" value="HATPase_C_sf"/>
</dbReference>
<dbReference type="Gene3D" id="3.30.450.40">
    <property type="match status" value="1"/>
</dbReference>
<dbReference type="RefSeq" id="WP_037457356.1">
    <property type="nucleotide sequence ID" value="NZ_AVFL01000019.1"/>
</dbReference>
<feature type="domain" description="Histidine kinase" evidence="8">
    <location>
        <begin position="188"/>
        <end position="382"/>
    </location>
</feature>
<dbReference type="Proteomes" id="UP000019486">
    <property type="component" value="Unassembled WGS sequence"/>
</dbReference>
<dbReference type="OrthoDB" id="9767435at2"/>
<keyword evidence="5" id="KW-0547">Nucleotide-binding</keyword>
<dbReference type="InterPro" id="IPR003018">
    <property type="entry name" value="GAF"/>
</dbReference>
<dbReference type="Pfam" id="PF13185">
    <property type="entry name" value="GAF_2"/>
    <property type="match status" value="1"/>
</dbReference>
<comment type="caution">
    <text evidence="9">The sequence shown here is derived from an EMBL/GenBank/DDBJ whole genome shotgun (WGS) entry which is preliminary data.</text>
</comment>
<dbReference type="Pfam" id="PF07568">
    <property type="entry name" value="HisKA_2"/>
    <property type="match status" value="1"/>
</dbReference>
<evidence type="ECO:0000313" key="10">
    <source>
        <dbReference type="Proteomes" id="UP000019486"/>
    </source>
</evidence>
<dbReference type="InterPro" id="IPR005467">
    <property type="entry name" value="His_kinase_dom"/>
</dbReference>
<evidence type="ECO:0000313" key="9">
    <source>
        <dbReference type="EMBL" id="EWY38262.1"/>
    </source>
</evidence>
<dbReference type="InterPro" id="IPR003594">
    <property type="entry name" value="HATPase_dom"/>
</dbReference>
<keyword evidence="4" id="KW-0808">Transferase</keyword>
<keyword evidence="6" id="KW-0418">Kinase</keyword>
<dbReference type="PROSITE" id="PS50109">
    <property type="entry name" value="HIS_KIN"/>
    <property type="match status" value="1"/>
</dbReference>
<dbReference type="InterPro" id="IPR029016">
    <property type="entry name" value="GAF-like_dom_sf"/>
</dbReference>
<sequence length="390" mass="42504">MVERQPGWAEQQDALAEFGQFALSSLDLDHILRKACELVARGLQAPIAKIVQNIPGRDDLLLRVALGIPPEIAVAGVTTVPGGKGSAAGYALLEDGPVISHIPTETRFEVSEVVRRCRVVVSANVVIKGAGEAFGALEVDTLTERTFTPSDISFLRNHANLIAAAVERHKAHRERVAAAEERAVLLRELQHRTQNDMVVITSMLRMEARRAKHNETRRRLESVGQRVEVLALVYRRLYLTGSADAVNLSTYLDELVERRFLMHGFEKDDTVKLDLRLEPIEVDHNQAVAIGLIVNELVTNSLKYAFPLRQGLVTVTLERIEPDKARLTVGDDGIGLSASDKAKDRGLGLELIPVLAKMAQGQMDMTPRSVGTAAVLTFSPAASPAAADGV</sequence>
<proteinExistence type="predicted"/>
<dbReference type="InterPro" id="IPR011495">
    <property type="entry name" value="Sig_transdc_His_kin_sub2_dim/P"/>
</dbReference>
<name>W9H0M8_9PROT</name>
<keyword evidence="3" id="KW-0597">Phosphoprotein</keyword>
<dbReference type="AlphaFoldDB" id="W9H0M8"/>
<dbReference type="EMBL" id="AVFL01000019">
    <property type="protein sequence ID" value="EWY38262.1"/>
    <property type="molecule type" value="Genomic_DNA"/>
</dbReference>
<evidence type="ECO:0000256" key="3">
    <source>
        <dbReference type="ARBA" id="ARBA00022553"/>
    </source>
</evidence>
<evidence type="ECO:0000256" key="4">
    <source>
        <dbReference type="ARBA" id="ARBA00022679"/>
    </source>
</evidence>
<dbReference type="GO" id="GO:0005524">
    <property type="term" value="F:ATP binding"/>
    <property type="evidence" value="ECO:0007669"/>
    <property type="project" value="UniProtKB-KW"/>
</dbReference>
<evidence type="ECO:0000256" key="2">
    <source>
        <dbReference type="ARBA" id="ARBA00012438"/>
    </source>
</evidence>
<evidence type="ECO:0000256" key="1">
    <source>
        <dbReference type="ARBA" id="ARBA00000085"/>
    </source>
</evidence>
<keyword evidence="10" id="KW-1185">Reference proteome</keyword>
<keyword evidence="7" id="KW-0067">ATP-binding</keyword>
<protein>
    <recommendedName>
        <fullName evidence="2">histidine kinase</fullName>
        <ecNumber evidence="2">2.7.13.3</ecNumber>
    </recommendedName>
</protein>
<reference evidence="9 10" key="1">
    <citation type="submission" date="2013-08" db="EMBL/GenBank/DDBJ databases">
        <title>The genome sequence of Skermanella stibiiresistens.</title>
        <authorList>
            <person name="Zhu W."/>
            <person name="Wang G."/>
        </authorList>
    </citation>
    <scope>NUCLEOTIDE SEQUENCE [LARGE SCALE GENOMIC DNA]</scope>
    <source>
        <strain evidence="9 10">SB22</strain>
    </source>
</reference>
<gene>
    <name evidence="9" type="ORF">N825_13725</name>
</gene>
<dbReference type="SUPFAM" id="SSF55874">
    <property type="entry name" value="ATPase domain of HSP90 chaperone/DNA topoisomerase II/histidine kinase"/>
    <property type="match status" value="1"/>
</dbReference>
<dbReference type="EC" id="2.7.13.3" evidence="2"/>
<dbReference type="SUPFAM" id="SSF55781">
    <property type="entry name" value="GAF domain-like"/>
    <property type="match status" value="1"/>
</dbReference>